<dbReference type="PROSITE" id="PS50865">
    <property type="entry name" value="ZF_MYND_2"/>
    <property type="match status" value="1"/>
</dbReference>
<comment type="caution">
    <text evidence="6">The sequence shown here is derived from an EMBL/GenBank/DDBJ whole genome shotgun (WGS) entry which is preliminary data.</text>
</comment>
<dbReference type="Proteomes" id="UP000559256">
    <property type="component" value="Unassembled WGS sequence"/>
</dbReference>
<name>A0A8H5CM25_9AGAR</name>
<dbReference type="EMBL" id="JAACJM010000130">
    <property type="protein sequence ID" value="KAF5343983.1"/>
    <property type="molecule type" value="Genomic_DNA"/>
</dbReference>
<evidence type="ECO:0000313" key="6">
    <source>
        <dbReference type="EMBL" id="KAF5343983.1"/>
    </source>
</evidence>
<protein>
    <recommendedName>
        <fullName evidence="5">MYND-type domain-containing protein</fullName>
    </recommendedName>
</protein>
<reference evidence="6 7" key="1">
    <citation type="journal article" date="2020" name="ISME J.">
        <title>Uncovering the hidden diversity of litter-decomposition mechanisms in mushroom-forming fungi.</title>
        <authorList>
            <person name="Floudas D."/>
            <person name="Bentzer J."/>
            <person name="Ahren D."/>
            <person name="Johansson T."/>
            <person name="Persson P."/>
            <person name="Tunlid A."/>
        </authorList>
    </citation>
    <scope>NUCLEOTIDE SEQUENCE [LARGE SCALE GENOMIC DNA]</scope>
    <source>
        <strain evidence="6 7">CBS 291.85</strain>
    </source>
</reference>
<keyword evidence="2 4" id="KW-0863">Zinc-finger</keyword>
<evidence type="ECO:0000256" key="3">
    <source>
        <dbReference type="ARBA" id="ARBA00022833"/>
    </source>
</evidence>
<keyword evidence="3" id="KW-0862">Zinc</keyword>
<keyword evidence="7" id="KW-1185">Reference proteome</keyword>
<sequence length="481" mass="55547">MNAGDSPFTERGPATRKTPPIETGACWCYENALRIVEGDRRDEFHKLPAIFRRLRYLIRVYYDFRVTQDRTADAIKYCDFPTVFEMTLTLHKIGLYLQLDLPRLWALMAVGGLSFENFLLDEELDIGPYRTLHRKMAKHLEKDEEADDDDREVVQAISDNAGKDLAVYAMAWFFVDLHVAFILTDTKGQPERQRWAEKALHRLVNWSTASTWKDVLGDPLTDSIRPIYWNKDAMVKFSHAGGLGSLYGDWVNSSCVKLCETTLQELPASAWENQTKTSMLSITRALTSKMEWSDEGKNIVRHPVFAKALFQMYKHHGVAPFSTAGRRETWNTAVLFHFLSHSLKRATPEMQTQLIKSASSPAWKNLIEEYIFLPDSIERRYKWSNLNISGKWDCLEYYGCDNPNCLEKAELKKGREARGKRGRNEDWEKRLEAWGGKSKSCASCQETSYCSTDCQKAHWKAGHREKCKEASLKRQQRKLRS</sequence>
<evidence type="ECO:0000256" key="2">
    <source>
        <dbReference type="ARBA" id="ARBA00022771"/>
    </source>
</evidence>
<keyword evidence="1" id="KW-0479">Metal-binding</keyword>
<accession>A0A8H5CM25</accession>
<dbReference type="OrthoDB" id="10257049at2759"/>
<dbReference type="Pfam" id="PF01753">
    <property type="entry name" value="zf-MYND"/>
    <property type="match status" value="1"/>
</dbReference>
<dbReference type="SUPFAM" id="SSF144232">
    <property type="entry name" value="HIT/MYND zinc finger-like"/>
    <property type="match status" value="1"/>
</dbReference>
<organism evidence="6 7">
    <name type="scientific">Tetrapyrgos nigripes</name>
    <dbReference type="NCBI Taxonomy" id="182062"/>
    <lineage>
        <taxon>Eukaryota</taxon>
        <taxon>Fungi</taxon>
        <taxon>Dikarya</taxon>
        <taxon>Basidiomycota</taxon>
        <taxon>Agaricomycotina</taxon>
        <taxon>Agaricomycetes</taxon>
        <taxon>Agaricomycetidae</taxon>
        <taxon>Agaricales</taxon>
        <taxon>Marasmiineae</taxon>
        <taxon>Marasmiaceae</taxon>
        <taxon>Tetrapyrgos</taxon>
    </lineage>
</organism>
<evidence type="ECO:0000256" key="1">
    <source>
        <dbReference type="ARBA" id="ARBA00022723"/>
    </source>
</evidence>
<evidence type="ECO:0000259" key="5">
    <source>
        <dbReference type="PROSITE" id="PS50865"/>
    </source>
</evidence>
<feature type="domain" description="MYND-type" evidence="5">
    <location>
        <begin position="402"/>
        <end position="467"/>
    </location>
</feature>
<dbReference type="AlphaFoldDB" id="A0A8H5CM25"/>
<dbReference type="InterPro" id="IPR002893">
    <property type="entry name" value="Znf_MYND"/>
</dbReference>
<evidence type="ECO:0000256" key="4">
    <source>
        <dbReference type="PROSITE-ProRule" id="PRU00134"/>
    </source>
</evidence>
<evidence type="ECO:0000313" key="7">
    <source>
        <dbReference type="Proteomes" id="UP000559256"/>
    </source>
</evidence>
<proteinExistence type="predicted"/>
<dbReference type="GO" id="GO:0008270">
    <property type="term" value="F:zinc ion binding"/>
    <property type="evidence" value="ECO:0007669"/>
    <property type="project" value="UniProtKB-KW"/>
</dbReference>
<dbReference type="Gene3D" id="6.10.140.2220">
    <property type="match status" value="1"/>
</dbReference>
<gene>
    <name evidence="6" type="ORF">D9758_012903</name>
</gene>